<dbReference type="Gene3D" id="1.10.10.10">
    <property type="entry name" value="Winged helix-like DNA-binding domain superfamily/Winged helix DNA-binding domain"/>
    <property type="match status" value="1"/>
</dbReference>
<evidence type="ECO:0000256" key="5">
    <source>
        <dbReference type="ARBA" id="ARBA00022821"/>
    </source>
</evidence>
<dbReference type="InterPro" id="IPR042197">
    <property type="entry name" value="Apaf_helical"/>
</dbReference>
<dbReference type="PROSITE" id="PS51450">
    <property type="entry name" value="LRR"/>
    <property type="match status" value="1"/>
</dbReference>
<dbReference type="InterPro" id="IPR058922">
    <property type="entry name" value="WHD_DRP"/>
</dbReference>
<dbReference type="Gene3D" id="1.10.8.430">
    <property type="entry name" value="Helical domain of apoptotic protease-activating factors"/>
    <property type="match status" value="1"/>
</dbReference>
<dbReference type="InterPro" id="IPR001611">
    <property type="entry name" value="Leu-rich_rpt"/>
</dbReference>
<comment type="caution">
    <text evidence="11">The sequence shown here is derived from an EMBL/GenBank/DDBJ whole genome shotgun (WGS) entry which is preliminary data.</text>
</comment>
<dbReference type="InterPro" id="IPR057135">
    <property type="entry name" value="At4g27190-like_LRR"/>
</dbReference>
<feature type="domain" description="Disease resistance protein At4g27190-like leucine-rich repeats" evidence="9">
    <location>
        <begin position="763"/>
        <end position="873"/>
    </location>
</feature>
<dbReference type="FunFam" id="3.40.50.300:FF:001091">
    <property type="entry name" value="Probable disease resistance protein At1g61300"/>
    <property type="match status" value="1"/>
</dbReference>
<dbReference type="InParanoid" id="A0A1Q3BD89"/>
<keyword evidence="5" id="KW-0611">Plant defense</keyword>
<dbReference type="FunCoup" id="A0A1Q3BD89">
    <property type="interactions" value="1041"/>
</dbReference>
<evidence type="ECO:0000256" key="3">
    <source>
        <dbReference type="ARBA" id="ARBA00022737"/>
    </source>
</evidence>
<evidence type="ECO:0000259" key="9">
    <source>
        <dbReference type="Pfam" id="PF23247"/>
    </source>
</evidence>
<dbReference type="SUPFAM" id="SSF52540">
    <property type="entry name" value="P-loop containing nucleoside triphosphate hydrolases"/>
    <property type="match status" value="1"/>
</dbReference>
<accession>A0A1Q3BD89</accession>
<dbReference type="SUPFAM" id="SSF52058">
    <property type="entry name" value="L domain-like"/>
    <property type="match status" value="1"/>
</dbReference>
<evidence type="ECO:0000256" key="4">
    <source>
        <dbReference type="ARBA" id="ARBA00022741"/>
    </source>
</evidence>
<gene>
    <name evidence="11" type="ORF">CFOL_v3_09507</name>
</gene>
<keyword evidence="4" id="KW-0547">Nucleotide-binding</keyword>
<evidence type="ECO:0000256" key="2">
    <source>
        <dbReference type="ARBA" id="ARBA00022614"/>
    </source>
</evidence>
<evidence type="ECO:0000259" key="10">
    <source>
        <dbReference type="Pfam" id="PF23559"/>
    </source>
</evidence>
<dbReference type="OrthoDB" id="664960at2759"/>
<organism evidence="11 12">
    <name type="scientific">Cephalotus follicularis</name>
    <name type="common">Albany pitcher plant</name>
    <dbReference type="NCBI Taxonomy" id="3775"/>
    <lineage>
        <taxon>Eukaryota</taxon>
        <taxon>Viridiplantae</taxon>
        <taxon>Streptophyta</taxon>
        <taxon>Embryophyta</taxon>
        <taxon>Tracheophyta</taxon>
        <taxon>Spermatophyta</taxon>
        <taxon>Magnoliopsida</taxon>
        <taxon>eudicotyledons</taxon>
        <taxon>Gunneridae</taxon>
        <taxon>Pentapetalae</taxon>
        <taxon>rosids</taxon>
        <taxon>fabids</taxon>
        <taxon>Oxalidales</taxon>
        <taxon>Cephalotaceae</taxon>
        <taxon>Cephalotus</taxon>
    </lineage>
</organism>
<dbReference type="Gene3D" id="3.80.10.10">
    <property type="entry name" value="Ribonuclease Inhibitor"/>
    <property type="match status" value="2"/>
</dbReference>
<dbReference type="InterPro" id="IPR032675">
    <property type="entry name" value="LRR_dom_sf"/>
</dbReference>
<dbReference type="Proteomes" id="UP000187406">
    <property type="component" value="Unassembled WGS sequence"/>
</dbReference>
<dbReference type="InterPro" id="IPR036388">
    <property type="entry name" value="WH-like_DNA-bd_sf"/>
</dbReference>
<evidence type="ECO:0000256" key="7">
    <source>
        <dbReference type="SAM" id="Coils"/>
    </source>
</evidence>
<dbReference type="InterPro" id="IPR002182">
    <property type="entry name" value="NB-ARC"/>
</dbReference>
<evidence type="ECO:0000256" key="6">
    <source>
        <dbReference type="ARBA" id="ARBA00022840"/>
    </source>
</evidence>
<reference evidence="12" key="1">
    <citation type="submission" date="2016-04" db="EMBL/GenBank/DDBJ databases">
        <title>Cephalotus genome sequencing.</title>
        <authorList>
            <person name="Fukushima K."/>
            <person name="Hasebe M."/>
            <person name="Fang X."/>
        </authorList>
    </citation>
    <scope>NUCLEOTIDE SEQUENCE [LARGE SCALE GENOMIC DNA]</scope>
    <source>
        <strain evidence="12">cv. St1</strain>
    </source>
</reference>
<evidence type="ECO:0000313" key="12">
    <source>
        <dbReference type="Proteomes" id="UP000187406"/>
    </source>
</evidence>
<dbReference type="FunFam" id="1.10.8.430:FF:000003">
    <property type="entry name" value="Probable disease resistance protein At5g66910"/>
    <property type="match status" value="1"/>
</dbReference>
<name>A0A1Q3BD89_CEPFO</name>
<dbReference type="Pfam" id="PF23559">
    <property type="entry name" value="WHD_DRP"/>
    <property type="match status" value="1"/>
</dbReference>
<sequence>MGNICSVSMPCDAVATRCWDDCIRGRAMYICKLEDNLAALNTALGELQAKREDLTNKVILAEQQHLKRLAEVQLWLTKVVAVENEVNELIRNRPQEIERLCLGGFCSKNCRSSYKFGKRVAQILERVTANLKRGREFKEVAERVPANPGDLRPCDPTVGLESSFERAWSCLQDKKVGVVGIYGAGGVGKTTLLTQLNNKLQNMQNGFDAVIWIVVSQDVKVEKIQDNIGKKIGLFNEMWKRRSHDEKATNILNVLSEKKFVLLLDDIWERINLTEVGIPQPDDQNGSKVLFTTRSEKVCFEMNAKEKIRVECLAWEEAWKLFQEKVGEQTLQFHSDIPKLAETVAKECGGLPLALITIGRSMSGKRTPQQWNYAIEVLQRLQRTASEFSGMEKEVFPILKFSYDNIRSKKVKSCFLYCALFPEDFSIQKEELIEYWIVERFFYGYNRSGAENEGHEIIGFLLNASLLEDGNENNSVKMHDVIRDLALWIANKCGKSVKDHYLVRTGAQLVEAPHVSKWKESTRVSLMNNQIKNLTEAPPECPNLLTLFLRDNELKNITNDFFQCMPSITVLDLSYNLSLKELPVGISKLVSLQYFNLSRTGIVELPIELKNLVRLKYLNLEDMYNLRKIPKEVISSFSKLEIFKIWIYCRSSGVFDEDNVLGRGNELLVEELHGLKYLNTLIIYIGSDIAWKSFQSSNRLQSCTEGFLLHCEEGPHQFKVSWLANTKRLEKLSIIGLKGDWASEEGRERQPVMKHDLHHNSVSVTPSERSFHSLRYVHLSRCSKLRELTRVIILAPNLNRLWVSGCDEMEEIISERKLVYEFPEVLGSFNPFAKLESLRLFGLPQLKSIYPSPLPFPRLTEMHFYGCPKLKKLPLNSNTTTGKDSQFQIEGKEEWFQELEWEDETTRTTFLPCFRPFFKRWVNVSVSVSVVDE</sequence>
<comment type="similarity">
    <text evidence="1">Belongs to the disease resistance NB-LRR family.</text>
</comment>
<keyword evidence="3" id="KW-0677">Repeat</keyword>
<dbReference type="PANTHER" id="PTHR33463:SF220">
    <property type="entry name" value="NB-ARC DOMAIN-CONTAINING PROTEIN"/>
    <property type="match status" value="1"/>
</dbReference>
<keyword evidence="2" id="KW-0433">Leucine-rich repeat</keyword>
<dbReference type="GO" id="GO:0005524">
    <property type="term" value="F:ATP binding"/>
    <property type="evidence" value="ECO:0007669"/>
    <property type="project" value="UniProtKB-KW"/>
</dbReference>
<dbReference type="FunFam" id="1.10.10.10:FF:000322">
    <property type="entry name" value="Probable disease resistance protein At1g63360"/>
    <property type="match status" value="1"/>
</dbReference>
<dbReference type="Gene3D" id="3.40.50.300">
    <property type="entry name" value="P-loop containing nucleotide triphosphate hydrolases"/>
    <property type="match status" value="1"/>
</dbReference>
<feature type="coiled-coil region" evidence="7">
    <location>
        <begin position="37"/>
        <end position="64"/>
    </location>
</feature>
<dbReference type="AlphaFoldDB" id="A0A1Q3BD89"/>
<dbReference type="Pfam" id="PF23247">
    <property type="entry name" value="LRR_RPS2"/>
    <property type="match status" value="1"/>
</dbReference>
<dbReference type="PANTHER" id="PTHR33463">
    <property type="entry name" value="NB-ARC DOMAIN-CONTAINING PROTEIN-RELATED"/>
    <property type="match status" value="1"/>
</dbReference>
<keyword evidence="12" id="KW-1185">Reference proteome</keyword>
<evidence type="ECO:0000256" key="1">
    <source>
        <dbReference type="ARBA" id="ARBA00008894"/>
    </source>
</evidence>
<dbReference type="InterPro" id="IPR050905">
    <property type="entry name" value="Plant_NBS-LRR"/>
</dbReference>
<dbReference type="InterPro" id="IPR027417">
    <property type="entry name" value="P-loop_NTPase"/>
</dbReference>
<keyword evidence="7" id="KW-0175">Coiled coil</keyword>
<dbReference type="GO" id="GO:0006952">
    <property type="term" value="P:defense response"/>
    <property type="evidence" value="ECO:0007669"/>
    <property type="project" value="UniProtKB-KW"/>
</dbReference>
<dbReference type="EMBL" id="BDDD01000447">
    <property type="protein sequence ID" value="GAV65996.1"/>
    <property type="molecule type" value="Genomic_DNA"/>
</dbReference>
<evidence type="ECO:0000259" key="8">
    <source>
        <dbReference type="Pfam" id="PF00931"/>
    </source>
</evidence>
<dbReference type="Pfam" id="PF13855">
    <property type="entry name" value="LRR_8"/>
    <property type="match status" value="1"/>
</dbReference>
<dbReference type="GO" id="GO:0043531">
    <property type="term" value="F:ADP binding"/>
    <property type="evidence" value="ECO:0007669"/>
    <property type="project" value="InterPro"/>
</dbReference>
<proteinExistence type="inferred from homology"/>
<dbReference type="Pfam" id="PF00931">
    <property type="entry name" value="NB-ARC"/>
    <property type="match status" value="1"/>
</dbReference>
<evidence type="ECO:0000313" key="11">
    <source>
        <dbReference type="EMBL" id="GAV65996.1"/>
    </source>
</evidence>
<dbReference type="PRINTS" id="PR00364">
    <property type="entry name" value="DISEASERSIST"/>
</dbReference>
<feature type="domain" description="NB-ARC" evidence="8">
    <location>
        <begin position="161"/>
        <end position="331"/>
    </location>
</feature>
<dbReference type="STRING" id="3775.A0A1Q3BD89"/>
<keyword evidence="6" id="KW-0067">ATP-binding</keyword>
<protein>
    <submittedName>
        <fullName evidence="11">NB-ARC domain-containing protein/LRR_8 domain-containing protein</fullName>
    </submittedName>
</protein>
<feature type="domain" description="Disease resistance protein winged helix" evidence="10">
    <location>
        <begin position="420"/>
        <end position="486"/>
    </location>
</feature>